<gene>
    <name evidence="2" type="ORF">PARMNEM_LOCUS19149</name>
    <name evidence="3" type="ORF">PARMNEM_LOCUS19154</name>
</gene>
<dbReference type="PANTHER" id="PTHR23409">
    <property type="entry name" value="RIBONUCLEOSIDE-DIPHOSPHATE REDUCTASE SMALL CHAIN"/>
    <property type="match status" value="1"/>
</dbReference>
<dbReference type="EMBL" id="CAVLGL010000115">
    <property type="protein sequence ID" value="CAK1600384.1"/>
    <property type="molecule type" value="Genomic_DNA"/>
</dbReference>
<dbReference type="GO" id="GO:0009263">
    <property type="term" value="P:deoxyribonucleotide biosynthetic process"/>
    <property type="evidence" value="ECO:0007669"/>
    <property type="project" value="InterPro"/>
</dbReference>
<dbReference type="InterPro" id="IPR012348">
    <property type="entry name" value="RNR-like"/>
</dbReference>
<evidence type="ECO:0000313" key="3">
    <source>
        <dbReference type="EMBL" id="CAK1600384.1"/>
    </source>
</evidence>
<accession>A0AAV1M247</accession>
<evidence type="ECO:0000256" key="1">
    <source>
        <dbReference type="ARBA" id="ARBA00009303"/>
    </source>
</evidence>
<dbReference type="Gene3D" id="1.10.620.20">
    <property type="entry name" value="Ribonucleotide Reductase, subunit A"/>
    <property type="match status" value="1"/>
</dbReference>
<comment type="similarity">
    <text evidence="1">Belongs to the ribonucleoside diphosphate reductase small chain family.</text>
</comment>
<protein>
    <submittedName>
        <fullName evidence="3">Uncharacterized protein</fullName>
    </submittedName>
</protein>
<dbReference type="InterPro" id="IPR033909">
    <property type="entry name" value="RNR_small"/>
</dbReference>
<dbReference type="InterPro" id="IPR030475">
    <property type="entry name" value="RNR_small_AS"/>
</dbReference>
<dbReference type="EMBL" id="CAVLGL010000115">
    <property type="protein sequence ID" value="CAK1600379.1"/>
    <property type="molecule type" value="Genomic_DNA"/>
</dbReference>
<dbReference type="AlphaFoldDB" id="A0AAV1M247"/>
<name>A0AAV1M247_9NEOP</name>
<dbReference type="PROSITE" id="PS00368">
    <property type="entry name" value="RIBORED_SMALL"/>
    <property type="match status" value="1"/>
</dbReference>
<evidence type="ECO:0000313" key="2">
    <source>
        <dbReference type="EMBL" id="CAK1600379.1"/>
    </source>
</evidence>
<sequence>MDWLEFIGAHMNRLWDKCILLLFRFGFKIVDAVNIIGGYVDLVSVYRIKSPLYDKNRQRFTFYAPSNRPFDEKAITFLREMQLQHWNPGELDFQKDIPDFESLPRPLQETLVGLLAFFAFGDGVVDEVIDHVRKKIQIPEVQAFYWSQGDSEIVHGQTYGDMIRAFVPDQKKQDLLLTECGEICNLQLKLDWVNKWTKNWLPLPVLLCAMLIIEQLWFSTAFNIINWLRVLNVMPEMVRANEFIIRNEKLHGDYAAYLLTRYFNFKENLPLQRVFFRMLDEAKSAETNFLFVMSTKVQDETEPRYKGLQFEVLYKHMNETVNAMILQLFEQISPVTEELQDYNKDVGLHLSLLTALGSGKDNFFEYCSPNYQLPLVSKINYDDPKLYTQ</sequence>
<dbReference type="CDD" id="cd01049">
    <property type="entry name" value="RNRR2"/>
    <property type="match status" value="1"/>
</dbReference>
<dbReference type="InterPro" id="IPR009078">
    <property type="entry name" value="Ferritin-like_SF"/>
</dbReference>
<reference evidence="3 4" key="1">
    <citation type="submission" date="2023-11" db="EMBL/GenBank/DDBJ databases">
        <authorList>
            <person name="Hedman E."/>
            <person name="Englund M."/>
            <person name="Stromberg M."/>
            <person name="Nyberg Akerstrom W."/>
            <person name="Nylinder S."/>
            <person name="Jareborg N."/>
            <person name="Kallberg Y."/>
            <person name="Kronander E."/>
        </authorList>
    </citation>
    <scope>NUCLEOTIDE SEQUENCE [LARGE SCALE GENOMIC DNA]</scope>
</reference>
<dbReference type="GO" id="GO:0016491">
    <property type="term" value="F:oxidoreductase activity"/>
    <property type="evidence" value="ECO:0007669"/>
    <property type="project" value="InterPro"/>
</dbReference>
<proteinExistence type="inferred from homology"/>
<organism evidence="3 4">
    <name type="scientific">Parnassius mnemosyne</name>
    <name type="common">clouded apollo</name>
    <dbReference type="NCBI Taxonomy" id="213953"/>
    <lineage>
        <taxon>Eukaryota</taxon>
        <taxon>Metazoa</taxon>
        <taxon>Ecdysozoa</taxon>
        <taxon>Arthropoda</taxon>
        <taxon>Hexapoda</taxon>
        <taxon>Insecta</taxon>
        <taxon>Pterygota</taxon>
        <taxon>Neoptera</taxon>
        <taxon>Endopterygota</taxon>
        <taxon>Lepidoptera</taxon>
        <taxon>Glossata</taxon>
        <taxon>Ditrysia</taxon>
        <taxon>Papilionoidea</taxon>
        <taxon>Papilionidae</taxon>
        <taxon>Parnassiinae</taxon>
        <taxon>Parnassini</taxon>
        <taxon>Parnassius</taxon>
        <taxon>Driopa</taxon>
    </lineage>
</organism>
<evidence type="ECO:0000313" key="4">
    <source>
        <dbReference type="Proteomes" id="UP001314205"/>
    </source>
</evidence>
<comment type="caution">
    <text evidence="3">The sequence shown here is derived from an EMBL/GenBank/DDBJ whole genome shotgun (WGS) entry which is preliminary data.</text>
</comment>
<keyword evidence="4" id="KW-1185">Reference proteome</keyword>
<dbReference type="InterPro" id="IPR000358">
    <property type="entry name" value="RNR_small_fam"/>
</dbReference>
<dbReference type="Proteomes" id="UP001314205">
    <property type="component" value="Unassembled WGS sequence"/>
</dbReference>
<dbReference type="SUPFAM" id="SSF47240">
    <property type="entry name" value="Ferritin-like"/>
    <property type="match status" value="1"/>
</dbReference>
<dbReference type="PANTHER" id="PTHR23409:SF18">
    <property type="entry name" value="RIBONUCLEOSIDE-DIPHOSPHATE REDUCTASE SUBUNIT M2"/>
    <property type="match status" value="1"/>
</dbReference>
<dbReference type="Pfam" id="PF00268">
    <property type="entry name" value="Ribonuc_red_sm"/>
    <property type="match status" value="1"/>
</dbReference>